<dbReference type="AlphaFoldDB" id="A0A167T8S4"/>
<dbReference type="STRING" id="1081102.A0A167T8S4"/>
<dbReference type="InterPro" id="IPR029063">
    <property type="entry name" value="SAM-dependent_MTases_sf"/>
</dbReference>
<dbReference type="OrthoDB" id="8300214at2759"/>
<reference evidence="2 3" key="1">
    <citation type="journal article" date="2016" name="Genome Biol. Evol.">
        <title>Divergent and convergent evolution of fungal pathogenicity.</title>
        <authorList>
            <person name="Shang Y."/>
            <person name="Xiao G."/>
            <person name="Zheng P."/>
            <person name="Cen K."/>
            <person name="Zhan S."/>
            <person name="Wang C."/>
        </authorList>
    </citation>
    <scope>NUCLEOTIDE SEQUENCE [LARGE SCALE GENOMIC DNA]</scope>
    <source>
        <strain evidence="2 3">RCEF 264</strain>
    </source>
</reference>
<proteinExistence type="predicted"/>
<feature type="domain" description="Methyltransferase" evidence="1">
    <location>
        <begin position="41"/>
        <end position="133"/>
    </location>
</feature>
<name>A0A167T8S4_9HYPO</name>
<gene>
    <name evidence="2" type="ORF">SPI_05460</name>
</gene>
<dbReference type="Pfam" id="PF13649">
    <property type="entry name" value="Methyltransf_25"/>
    <property type="match status" value="1"/>
</dbReference>
<dbReference type="InterPro" id="IPR041698">
    <property type="entry name" value="Methyltransf_25"/>
</dbReference>
<dbReference type="CDD" id="cd02440">
    <property type="entry name" value="AdoMet_MTases"/>
    <property type="match status" value="1"/>
</dbReference>
<sequence>METNAETIASIAATGAPMSQAQIRHRLEAFDTWKIAPGSRVLEIGCGQGDGTVVLAHLVGPAGHVTGLDPAPLDYGSPMTLGEAQAKLKAGPLGSRITFQQSTLQAFLASDAAAPVYDYAVFCRCLWYFPSPDSLLPLFAALRGRARKLLVAQYTLDTRGDLAALPHLLAALSQGALNCGAYHPASDIHDNVQCVITPSMIRDAARKEGWQLEIEEIVEAALEVEDAQWEVDNVLSERYIARVNGQEDVSRQDYGRAILEALETAKSGLGPASSLRTLPSWLGTWT</sequence>
<comment type="caution">
    <text evidence="2">The sequence shown here is derived from an EMBL/GenBank/DDBJ whole genome shotgun (WGS) entry which is preliminary data.</text>
</comment>
<evidence type="ECO:0000313" key="3">
    <source>
        <dbReference type="Proteomes" id="UP000076874"/>
    </source>
</evidence>
<evidence type="ECO:0000259" key="1">
    <source>
        <dbReference type="Pfam" id="PF13649"/>
    </source>
</evidence>
<dbReference type="EMBL" id="AZHD01000009">
    <property type="protein sequence ID" value="OAA60336.1"/>
    <property type="molecule type" value="Genomic_DNA"/>
</dbReference>
<evidence type="ECO:0000313" key="2">
    <source>
        <dbReference type="EMBL" id="OAA60336.1"/>
    </source>
</evidence>
<dbReference type="SUPFAM" id="SSF53335">
    <property type="entry name" value="S-adenosyl-L-methionine-dependent methyltransferases"/>
    <property type="match status" value="1"/>
</dbReference>
<keyword evidence="3" id="KW-1185">Reference proteome</keyword>
<organism evidence="2 3">
    <name type="scientific">Niveomyces insectorum RCEF 264</name>
    <dbReference type="NCBI Taxonomy" id="1081102"/>
    <lineage>
        <taxon>Eukaryota</taxon>
        <taxon>Fungi</taxon>
        <taxon>Dikarya</taxon>
        <taxon>Ascomycota</taxon>
        <taxon>Pezizomycotina</taxon>
        <taxon>Sordariomycetes</taxon>
        <taxon>Hypocreomycetidae</taxon>
        <taxon>Hypocreales</taxon>
        <taxon>Cordycipitaceae</taxon>
        <taxon>Niveomyces</taxon>
    </lineage>
</organism>
<protein>
    <recommendedName>
        <fullName evidence="1">Methyltransferase domain-containing protein</fullName>
    </recommendedName>
</protein>
<dbReference type="Gene3D" id="3.40.50.150">
    <property type="entry name" value="Vaccinia Virus protein VP39"/>
    <property type="match status" value="1"/>
</dbReference>
<accession>A0A167T8S4</accession>
<dbReference type="Proteomes" id="UP000076874">
    <property type="component" value="Unassembled WGS sequence"/>
</dbReference>